<dbReference type="SUPFAM" id="SSF56281">
    <property type="entry name" value="Metallo-hydrolase/oxidoreductase"/>
    <property type="match status" value="1"/>
</dbReference>
<feature type="domain" description="Metallo-beta-lactamase" evidence="2">
    <location>
        <begin position="43"/>
        <end position="212"/>
    </location>
</feature>
<accession>A0A6J6IBI0</accession>
<sequence length="292" mass="30883">MFELGPMPDTPDIGPAAPDAGKLEPIAPGVWVWIGTDGAGRPGPNVGVIVEDDGITLIDTLAAPSPARALNNELKRFGVPVRRVVYTSSHVESVGGSAVFWMAARYGRSQASTLLEQPVPIEAYRRLVPAYAGEFDESFATRPVSHVVDAAAWLTPLVCAIPVSGQQHENLVVLVPSAGVIFTGAFATIGTTPNAWDGFPELWADTLGELADQANVVVPGIGPVGAPRHLGLLQAYLYAVADADGDARRIPAGPWDDWTGRDLDVINVERALRLSLDDQGVPVAMLQRIGMA</sequence>
<dbReference type="InterPro" id="IPR036866">
    <property type="entry name" value="RibonucZ/Hydroxyglut_hydro"/>
</dbReference>
<proteinExistence type="predicted"/>
<name>A0A6J6IBI0_9ZZZZ</name>
<reference evidence="3" key="1">
    <citation type="submission" date="2020-05" db="EMBL/GenBank/DDBJ databases">
        <authorList>
            <person name="Chiriac C."/>
            <person name="Salcher M."/>
            <person name="Ghai R."/>
            <person name="Kavagutti S V."/>
        </authorList>
    </citation>
    <scope>NUCLEOTIDE SEQUENCE</scope>
</reference>
<evidence type="ECO:0000256" key="1">
    <source>
        <dbReference type="SAM" id="MobiDB-lite"/>
    </source>
</evidence>
<organism evidence="3">
    <name type="scientific">freshwater metagenome</name>
    <dbReference type="NCBI Taxonomy" id="449393"/>
    <lineage>
        <taxon>unclassified sequences</taxon>
        <taxon>metagenomes</taxon>
        <taxon>ecological metagenomes</taxon>
    </lineage>
</organism>
<protein>
    <submittedName>
        <fullName evidence="3">Unannotated protein</fullName>
    </submittedName>
</protein>
<dbReference type="Gene3D" id="3.60.15.10">
    <property type="entry name" value="Ribonuclease Z/Hydroxyacylglutathione hydrolase-like"/>
    <property type="match status" value="1"/>
</dbReference>
<dbReference type="Pfam" id="PF00753">
    <property type="entry name" value="Lactamase_B"/>
    <property type="match status" value="1"/>
</dbReference>
<feature type="region of interest" description="Disordered" evidence="1">
    <location>
        <begin position="1"/>
        <end position="20"/>
    </location>
</feature>
<evidence type="ECO:0000313" key="3">
    <source>
        <dbReference type="EMBL" id="CAB4622946.1"/>
    </source>
</evidence>
<dbReference type="AlphaFoldDB" id="A0A6J6IBI0"/>
<gene>
    <name evidence="3" type="ORF">UFOPK1835_01940</name>
</gene>
<dbReference type="InterPro" id="IPR001279">
    <property type="entry name" value="Metallo-B-lactamas"/>
</dbReference>
<evidence type="ECO:0000259" key="2">
    <source>
        <dbReference type="Pfam" id="PF00753"/>
    </source>
</evidence>
<dbReference type="EMBL" id="CAEZUP010000119">
    <property type="protein sequence ID" value="CAB4622946.1"/>
    <property type="molecule type" value="Genomic_DNA"/>
</dbReference>